<dbReference type="Pfam" id="PF04525">
    <property type="entry name" value="LOR"/>
    <property type="match status" value="1"/>
</dbReference>
<name>A0A897NUL0_9EURY</name>
<dbReference type="InterPro" id="IPR007612">
    <property type="entry name" value="LOR"/>
</dbReference>
<sequence length="197" mass="21480">MEAAQSYEITGLDLSGTEYTVEQTGKDKNFRPEYEAEDVTGDTIFRCTHQMYEENDTFPFVDENGNELLTVEASSAIDIAGDYVLTDSHTGEDIVVLDNDLSLLQDTWRIRDAEDESLLATIASRGGLVTAGRKLLPAGQFIGHRYEITDSEGTAVGTIESDFAIQDQYEITISDSSSIPVGPIVVGTVVIDAIQDT</sequence>
<dbReference type="RefSeq" id="WP_229120492.1">
    <property type="nucleotide sequence ID" value="NZ_CP064791.1"/>
</dbReference>
<gene>
    <name evidence="1" type="ORF">HSEST_1692</name>
</gene>
<accession>A0A897NUL0</accession>
<evidence type="ECO:0000313" key="2">
    <source>
        <dbReference type="Proteomes" id="UP000663292"/>
    </source>
</evidence>
<reference evidence="1 2" key="1">
    <citation type="submission" date="2020-11" db="EMBL/GenBank/DDBJ databases">
        <title>Carbohydrate-dependent, anaerobic sulfur respiration: A novel catabolism in halophilic archaea.</title>
        <authorList>
            <person name="Sorokin D.Y."/>
            <person name="Messina E."/>
            <person name="Smedile F."/>
            <person name="La Cono V."/>
            <person name="Hallsworth J.E."/>
            <person name="Yakimov M.M."/>
        </authorList>
    </citation>
    <scope>NUCLEOTIDE SEQUENCE [LARGE SCALE GENOMIC DNA]</scope>
    <source>
        <strain evidence="1 2">HSR-Est</strain>
    </source>
</reference>
<dbReference type="AlphaFoldDB" id="A0A897NUL0"/>
<keyword evidence="2" id="KW-1185">Reference proteome</keyword>
<proteinExistence type="predicted"/>
<protein>
    <submittedName>
        <fullName evidence="1">Uncharacterized protein</fullName>
    </submittedName>
</protein>
<dbReference type="SUPFAM" id="SSF54518">
    <property type="entry name" value="Tubby C-terminal domain-like"/>
    <property type="match status" value="1"/>
</dbReference>
<evidence type="ECO:0000313" key="1">
    <source>
        <dbReference type="EMBL" id="QSG15215.1"/>
    </source>
</evidence>
<dbReference type="Proteomes" id="UP000663292">
    <property type="component" value="Chromosome"/>
</dbReference>
<organism evidence="1 2">
    <name type="scientific">Halapricum desulfuricans</name>
    <dbReference type="NCBI Taxonomy" id="2841257"/>
    <lineage>
        <taxon>Archaea</taxon>
        <taxon>Methanobacteriati</taxon>
        <taxon>Methanobacteriota</taxon>
        <taxon>Stenosarchaea group</taxon>
        <taxon>Halobacteria</taxon>
        <taxon>Halobacteriales</taxon>
        <taxon>Haloarculaceae</taxon>
        <taxon>Halapricum</taxon>
    </lineage>
</organism>
<dbReference type="EMBL" id="CP064791">
    <property type="protein sequence ID" value="QSG15215.1"/>
    <property type="molecule type" value="Genomic_DNA"/>
</dbReference>
<dbReference type="InterPro" id="IPR025659">
    <property type="entry name" value="Tubby-like_C"/>
</dbReference>
<dbReference type="GeneID" id="68858326"/>